<evidence type="ECO:0000256" key="8">
    <source>
        <dbReference type="SAM" id="Phobius"/>
    </source>
</evidence>
<dbReference type="InterPro" id="IPR036259">
    <property type="entry name" value="MFS_trans_sf"/>
</dbReference>
<feature type="domain" description="Major facilitator superfamily (MFS) profile" evidence="9">
    <location>
        <begin position="141"/>
        <end position="628"/>
    </location>
</feature>
<feature type="transmembrane region" description="Helical" evidence="8">
    <location>
        <begin position="1121"/>
        <end position="1138"/>
    </location>
</feature>
<dbReference type="EMBL" id="SRMA01026990">
    <property type="protein sequence ID" value="TRY64544.1"/>
    <property type="molecule type" value="Genomic_DNA"/>
</dbReference>
<evidence type="ECO:0000313" key="11">
    <source>
        <dbReference type="Proteomes" id="UP000316079"/>
    </source>
</evidence>
<feature type="transmembrane region" description="Helical" evidence="8">
    <location>
        <begin position="1037"/>
        <end position="1059"/>
    </location>
</feature>
<evidence type="ECO:0000256" key="4">
    <source>
        <dbReference type="ARBA" id="ARBA00034696"/>
    </source>
</evidence>
<dbReference type="Gene3D" id="1.20.1250.20">
    <property type="entry name" value="MFS general substrate transporter like domains"/>
    <property type="match status" value="2"/>
</dbReference>
<dbReference type="Proteomes" id="UP000316079">
    <property type="component" value="Unassembled WGS sequence"/>
</dbReference>
<feature type="transmembrane region" description="Helical" evidence="8">
    <location>
        <begin position="71"/>
        <end position="95"/>
    </location>
</feature>
<proteinExistence type="predicted"/>
<keyword evidence="11" id="KW-1185">Reference proteome</keyword>
<dbReference type="InterPro" id="IPR005829">
    <property type="entry name" value="Sugar_transporter_CS"/>
</dbReference>
<feature type="transmembrane region" description="Helical" evidence="8">
    <location>
        <begin position="193"/>
        <end position="212"/>
    </location>
</feature>
<dbReference type="GO" id="GO:0009925">
    <property type="term" value="C:basal plasma membrane"/>
    <property type="evidence" value="ECO:0007669"/>
    <property type="project" value="UniProtKB-SubCell"/>
</dbReference>
<feature type="transmembrane region" description="Helical" evidence="8">
    <location>
        <begin position="576"/>
        <end position="598"/>
    </location>
</feature>
<feature type="transmembrane region" description="Helical" evidence="8">
    <location>
        <begin position="283"/>
        <end position="306"/>
    </location>
</feature>
<dbReference type="PROSITE" id="PS50850">
    <property type="entry name" value="MFS"/>
    <property type="match status" value="2"/>
</dbReference>
<dbReference type="AlphaFoldDB" id="A0A553NGG5"/>
<feature type="transmembrane region" description="Helical" evidence="8">
    <location>
        <begin position="463"/>
        <end position="485"/>
    </location>
</feature>
<reference evidence="10 11" key="1">
    <citation type="journal article" date="2019" name="Sci. Data">
        <title>Hybrid genome assembly and annotation of Danionella translucida.</title>
        <authorList>
            <person name="Kadobianskyi M."/>
            <person name="Schulze L."/>
            <person name="Schuelke M."/>
            <person name="Judkewitz B."/>
        </authorList>
    </citation>
    <scope>NUCLEOTIDE SEQUENCE [LARGE SCALE GENOMIC DNA]</scope>
    <source>
        <strain evidence="10 11">Bolton</strain>
    </source>
</reference>
<accession>A0A553NGG5</accession>
<keyword evidence="1 8" id="KW-0812">Transmembrane</keyword>
<feature type="transmembrane region" description="Helical" evidence="8">
    <location>
        <begin position="1011"/>
        <end position="1031"/>
    </location>
</feature>
<feature type="transmembrane region" description="Helical" evidence="8">
    <location>
        <begin position="1178"/>
        <end position="1197"/>
    </location>
</feature>
<evidence type="ECO:0000313" key="10">
    <source>
        <dbReference type="EMBL" id="TRY64544.1"/>
    </source>
</evidence>
<dbReference type="PANTHER" id="PTHR24064">
    <property type="entry name" value="SOLUTE CARRIER FAMILY 22 MEMBER"/>
    <property type="match status" value="1"/>
</dbReference>
<feature type="transmembrane region" description="Helical" evidence="8">
    <location>
        <begin position="604"/>
        <end position="623"/>
    </location>
</feature>
<feature type="transmembrane region" description="Helical" evidence="8">
    <location>
        <begin position="685"/>
        <end position="708"/>
    </location>
</feature>
<feature type="transmembrane region" description="Helical" evidence="8">
    <location>
        <begin position="806"/>
        <end position="825"/>
    </location>
</feature>
<dbReference type="Pfam" id="PF00083">
    <property type="entry name" value="Sugar_tr"/>
    <property type="match status" value="2"/>
</dbReference>
<evidence type="ECO:0000256" key="5">
    <source>
        <dbReference type="ARBA" id="ARBA00039897"/>
    </source>
</evidence>
<organism evidence="10 11">
    <name type="scientific">Danionella cerebrum</name>
    <dbReference type="NCBI Taxonomy" id="2873325"/>
    <lineage>
        <taxon>Eukaryota</taxon>
        <taxon>Metazoa</taxon>
        <taxon>Chordata</taxon>
        <taxon>Craniata</taxon>
        <taxon>Vertebrata</taxon>
        <taxon>Euteleostomi</taxon>
        <taxon>Actinopterygii</taxon>
        <taxon>Neopterygii</taxon>
        <taxon>Teleostei</taxon>
        <taxon>Ostariophysi</taxon>
        <taxon>Cypriniformes</taxon>
        <taxon>Danionidae</taxon>
        <taxon>Danioninae</taxon>
        <taxon>Danionella</taxon>
    </lineage>
</organism>
<evidence type="ECO:0000256" key="6">
    <source>
        <dbReference type="ARBA" id="ARBA00041768"/>
    </source>
</evidence>
<feature type="transmembrane region" description="Helical" evidence="8">
    <location>
        <begin position="224"/>
        <end position="242"/>
    </location>
</feature>
<feature type="transmembrane region" description="Helical" evidence="8">
    <location>
        <begin position="248"/>
        <end position="271"/>
    </location>
</feature>
<feature type="transmembrane region" description="Helical" evidence="8">
    <location>
        <begin position="312"/>
        <end position="330"/>
    </location>
</feature>
<comment type="subcellular location">
    <subcellularLocation>
        <location evidence="4">Basal cell membrane</location>
        <topology evidence="4">Multi-pass membrane protein</topology>
    </subcellularLocation>
</comment>
<dbReference type="STRING" id="623744.A0A553NGG5"/>
<feature type="transmembrane region" description="Helical" evidence="8">
    <location>
        <begin position="1150"/>
        <end position="1172"/>
    </location>
</feature>
<name>A0A553NGG5_9TELE</name>
<feature type="transmembrane region" description="Helical" evidence="8">
    <location>
        <begin position="895"/>
        <end position="919"/>
    </location>
</feature>
<dbReference type="InterPro" id="IPR005828">
    <property type="entry name" value="MFS_sugar_transport-like"/>
</dbReference>
<dbReference type="InterPro" id="IPR020846">
    <property type="entry name" value="MFS_dom"/>
</dbReference>
<evidence type="ECO:0000256" key="7">
    <source>
        <dbReference type="ARBA" id="ARBA00042362"/>
    </source>
</evidence>
<evidence type="ECO:0000256" key="2">
    <source>
        <dbReference type="ARBA" id="ARBA00022989"/>
    </source>
</evidence>
<evidence type="ECO:0000256" key="3">
    <source>
        <dbReference type="ARBA" id="ARBA00023136"/>
    </source>
</evidence>
<dbReference type="FunFam" id="1.20.1250.20:FF:000023">
    <property type="entry name" value="Solute carrier family 22 member 6"/>
    <property type="match status" value="1"/>
</dbReference>
<dbReference type="GO" id="GO:0022857">
    <property type="term" value="F:transmembrane transporter activity"/>
    <property type="evidence" value="ECO:0007669"/>
    <property type="project" value="InterPro"/>
</dbReference>
<feature type="transmembrane region" description="Helical" evidence="8">
    <location>
        <begin position="861"/>
        <end position="883"/>
    </location>
</feature>
<feature type="transmembrane region" description="Helical" evidence="8">
    <location>
        <begin position="547"/>
        <end position="564"/>
    </location>
</feature>
<feature type="transmembrane region" description="Helical" evidence="8">
    <location>
        <begin position="1080"/>
        <end position="1101"/>
    </location>
</feature>
<evidence type="ECO:0000256" key="1">
    <source>
        <dbReference type="ARBA" id="ARBA00022692"/>
    </source>
</evidence>
<protein>
    <recommendedName>
        <fullName evidence="5">Solute carrier family 22 member 6</fullName>
    </recommendedName>
    <alternativeName>
        <fullName evidence="7">Organic anion transporter 1</fullName>
    </alternativeName>
    <alternativeName>
        <fullName evidence="6">Renal organic anion transporter 1</fullName>
    </alternativeName>
</protein>
<dbReference type="PROSITE" id="PS00216">
    <property type="entry name" value="SUGAR_TRANSPORT_1"/>
    <property type="match status" value="1"/>
</dbReference>
<feature type="transmembrane region" description="Helical" evidence="8">
    <location>
        <begin position="837"/>
        <end position="855"/>
    </location>
</feature>
<dbReference type="SUPFAM" id="SSF103473">
    <property type="entry name" value="MFS general substrate transporter"/>
    <property type="match status" value="2"/>
</dbReference>
<feature type="transmembrane region" description="Helical" evidence="8">
    <location>
        <begin position="506"/>
        <end position="527"/>
    </location>
</feature>
<feature type="domain" description="Major facilitator superfamily (MFS) profile" evidence="9">
    <location>
        <begin position="754"/>
        <end position="1202"/>
    </location>
</feature>
<gene>
    <name evidence="10" type="ORF">DNTS_022662</name>
</gene>
<feature type="transmembrane region" description="Helical" evidence="8">
    <location>
        <begin position="925"/>
        <end position="943"/>
    </location>
</feature>
<keyword evidence="3 8" id="KW-0472">Membrane</keyword>
<sequence length="1221" mass="134241">MWHLRWPIRFRGWPVGTPKYTCTSASLAFENSGSSPLIYTTLSQLFSPVAMDSSGYDASTMFLGQRGRFQTVVFALLCLCIVPNGFTGLSVVFVADTPEHRCRVPAELNLSVEWRNAMVGAFGDSLSDTGLSRCSRLRLDAVRSFLESGLEPGTDVNLSAVPREQCRDGWEYDTTIYSSTIVTEWDLVCEENWRIPFTSSIFFCGVLVGSVISGHISDRFGRKMVLFISLATQNICSLLQVFSPSWPFFCALFFIMGMGHISYYVTAFILGIEILSPPLRETFSTLGVCFCYTLGYMLFSLAGFFLRDWRSLTLALSIPGLLYLTLWRFIPESPRWLLSQGRVQEAEDILRKAARMNGISPPEIIFPVNQQFEEDTVKTNSFSLCELVKSRNICFLTGLLSLIWCGIHLDPSSVPVNDKRHGKKEQQGPTQSCANWGGYWQRTAVSMGYCALSLSTSALHGNVYLNCLLSALVEAPAVLLAWMLLRRWPQGNCLMSKSEGSMRLPQGRCLGLTLGLGGSILLIVPLIPEREEVLTNYMGSLCTGLVMLGKLCLTTAFALVYALTAELYPTGIRNSALGICSMASRAGSISAPYLIYLGGYNRSLPFLLIGSINVLSGLLSLLLPESQGSDLPDSISQMKSVIGLRLRQSSRFPPLPRCILRFAMDSSGYDASTVFLGHRGRFQSVVFALLCVSIVPNGFTGLSVVFVADTPEHRCRVPAELNLSVEWRNAMVGAFGDSLSDTGLSRCSRLRLDAVRSFSERGLEPGTDVNLSAVPREQCRDGWEYDTTIYSSTIVTEWDLVCEENWRIPFTSSLFFCGVLVGSVVSGTISDRFGRKTVLFITMAIQSMFSLLQVFSPSWPIFCALFFIVGMGHISNYVAAFVLGMEILSPSLRDIFSTLGVCLFFTLGYMLLPLAGYFLRDWRSLTLALSIPGLLCLTLWRFIPESPRWLLSQGRVQEAEDVLRKAAQMNGISPPEIIFPVNQFGEDTVRSKSYSLCELVKSRNIRCLTGLLALIWTAVSMGYCALSLSTSALHGNVYLNCLLSALVEAPAVLLAWMLLRRWPQGNCLMSKSEGSMRLPQGRCLGLTLGLGGSILLIVPLIPEREEVLTNYMGSLCTGLVMLGKLGLSAAFALVYPVTAELYPTGIRNSALGICSMASRAGSISAPYLIYLGGYNRSLPFLLIGSINVLSGLLSLLLPESQGSDLPDSISQMKSVIGEDKL</sequence>
<dbReference type="OrthoDB" id="3936150at2759"/>
<evidence type="ECO:0000259" key="9">
    <source>
        <dbReference type="PROSITE" id="PS50850"/>
    </source>
</evidence>
<keyword evidence="2 8" id="KW-1133">Transmembrane helix</keyword>
<comment type="caution">
    <text evidence="10">The sequence shown here is derived from an EMBL/GenBank/DDBJ whole genome shotgun (WGS) entry which is preliminary data.</text>
</comment>